<feature type="transmembrane region" description="Helical" evidence="1">
    <location>
        <begin position="388"/>
        <end position="406"/>
    </location>
</feature>
<gene>
    <name evidence="2" type="ORF">M3M28_10140</name>
</gene>
<dbReference type="InterPro" id="IPR018580">
    <property type="entry name" value="Uncharacterised_YfhO"/>
</dbReference>
<feature type="transmembrane region" description="Helical" evidence="1">
    <location>
        <begin position="109"/>
        <end position="126"/>
    </location>
</feature>
<sequence length="886" mass="96062">MFWEATDVRSNSGNVFATDTVDSVLPSTLLFGERLSQGDFAFRNPFQSGGAELGGMPNGGYFSPLTWPYWVFPTEVAPGVVKLLEIAAIALGMSLFLRRLKITPAAWPVASLLYASSGFMLAWTGWPQTRVAALIPLLFWATERLIATRRWTSIPLLGLVLGAMWLCGFPAIVFYSLYLITAYAVIRAFTLWRGNTQAGWLDILWQALRYAGGILSGVLVAAVHLLPFVLASNDLIDFEGRGGNKGVHINTSALSTTLFPYLFGRPDFTHYWGTGHPIEMLSYFGIGGIALVVIALVLRRRLPVPNPIMWFFVGAVALIGAGMYWGGPALALIQELPTLSSSLSGRLRSVLGFLLAVLAAFGLHAILRPKPQVLGTKWGRRALDLAGLALAIAIVIALVMTSTNAILNSPTPPLVERWLQFTLLAVAVFVGITTALSKYPHWLFKVTAGLAIYAMVALPAAQVARQWWTVNDADTFYPQTQATDYLAENLDDQRFISFGNSIYIGVSSVYELRDFAGRGFTTSEWRDLIATAVPGAQRTITYAQPPVEAIPEASSNNILDRYGVHYATMPSSDQLPGPVEEVTGRVETTLVLSDDSSIATAEVTGPSRGVILSAAGVTDLPWDGMKVEVKAVDSDGNVLTTNEQELRQVDDSIFLALDADEFDADLEWTVEVSTTTPDATINFWSEDGDASLQVVRPQDDDLNVVDTGDVTIVERDTALERIRWASDSTVIEDREERLEYLDTEATPDEVVLEDAADEQPGGGEGSVVVTDSGDLDITTATVTTDGPGWVIFADSMRRDGWTVTLNGEEAELVDAEHAGAAVYVPAAGVYELKLEFVTPGFFPGLVVTGVTLLGFVGVGVWALVAQRRRREADATVEARNVETSEA</sequence>
<feature type="transmembrane region" description="Helical" evidence="1">
    <location>
        <begin position="159"/>
        <end position="186"/>
    </location>
</feature>
<feature type="transmembrane region" description="Helical" evidence="1">
    <location>
        <begin position="347"/>
        <end position="367"/>
    </location>
</feature>
<protein>
    <submittedName>
        <fullName evidence="2">YfhO family protein</fullName>
    </submittedName>
</protein>
<organism evidence="2">
    <name type="scientific">Gulosibacter sediminis</name>
    <dbReference type="NCBI Taxonomy" id="1729695"/>
    <lineage>
        <taxon>Bacteria</taxon>
        <taxon>Bacillati</taxon>
        <taxon>Actinomycetota</taxon>
        <taxon>Actinomycetes</taxon>
        <taxon>Micrococcales</taxon>
        <taxon>Microbacteriaceae</taxon>
        <taxon>Gulosibacter</taxon>
    </lineage>
</organism>
<feature type="transmembrane region" description="Helical" evidence="1">
    <location>
        <begin position="841"/>
        <end position="864"/>
    </location>
</feature>
<feature type="transmembrane region" description="Helical" evidence="1">
    <location>
        <begin position="207"/>
        <end position="230"/>
    </location>
</feature>
<evidence type="ECO:0000256" key="1">
    <source>
        <dbReference type="SAM" id="Phobius"/>
    </source>
</evidence>
<keyword evidence="1" id="KW-0472">Membrane</keyword>
<feature type="transmembrane region" description="Helical" evidence="1">
    <location>
        <begin position="310"/>
        <end position="327"/>
    </location>
</feature>
<reference evidence="2" key="1">
    <citation type="submission" date="2022-05" db="EMBL/GenBank/DDBJ databases">
        <title>Complete genome sequence of toluene-degrading Gulosibacter sediminis strain ACHW.36C.</title>
        <authorList>
            <person name="Wai A.C."/>
            <person name="Lai G.K."/>
            <person name="Griffin S.D."/>
            <person name="Leung F.C."/>
        </authorList>
    </citation>
    <scope>NUCLEOTIDE SEQUENCE [LARGE SCALE GENOMIC DNA]</scope>
    <source>
        <strain evidence="2">ACHW.36C</strain>
    </source>
</reference>
<dbReference type="EMBL" id="CP097160">
    <property type="protein sequence ID" value="UQN14405.1"/>
    <property type="molecule type" value="Genomic_DNA"/>
</dbReference>
<feature type="transmembrane region" description="Helical" evidence="1">
    <location>
        <begin position="418"/>
        <end position="436"/>
    </location>
</feature>
<keyword evidence="1" id="KW-1133">Transmembrane helix</keyword>
<feature type="transmembrane region" description="Helical" evidence="1">
    <location>
        <begin position="76"/>
        <end position="97"/>
    </location>
</feature>
<proteinExistence type="predicted"/>
<feature type="transmembrane region" description="Helical" evidence="1">
    <location>
        <begin position="280"/>
        <end position="298"/>
    </location>
</feature>
<accession>A0ABY4MVE6</accession>
<dbReference type="PANTHER" id="PTHR38454:SF1">
    <property type="entry name" value="INTEGRAL MEMBRANE PROTEIN"/>
    <property type="match status" value="1"/>
</dbReference>
<dbReference type="PANTHER" id="PTHR38454">
    <property type="entry name" value="INTEGRAL MEMBRANE PROTEIN-RELATED"/>
    <property type="match status" value="1"/>
</dbReference>
<name>A0ABY4MVE6_9MICO</name>
<feature type="transmembrane region" description="Helical" evidence="1">
    <location>
        <begin position="443"/>
        <end position="461"/>
    </location>
</feature>
<evidence type="ECO:0000313" key="2">
    <source>
        <dbReference type="EMBL" id="UQN14405.1"/>
    </source>
</evidence>
<keyword evidence="1" id="KW-0812">Transmembrane</keyword>